<evidence type="ECO:0000256" key="2">
    <source>
        <dbReference type="SAM" id="MobiDB-lite"/>
    </source>
</evidence>
<sequence length="212" mass="22179">MGVAPRHQAPPLTPAEVAQIISAIDTSTAIGVRDRAVIPLGYASAMRPGEVSALDVDDITTKPTGVLVTVRRSKTDQDARGQAGSTGRSGSRRQPVDRSDPRPRCLAQDPLAGGGTALHPRVAHHGHVTTQRIGSRALSRLVQARAQAAGFDGIPVTGHSLRAGHATTTAINGASIDRIAAQTRHRDLGTLLNHYIRPAEALATSTSRDLGL</sequence>
<dbReference type="GO" id="GO:0006310">
    <property type="term" value="P:DNA recombination"/>
    <property type="evidence" value="ECO:0007669"/>
    <property type="project" value="UniProtKB-KW"/>
</dbReference>
<feature type="region of interest" description="Disordered" evidence="2">
    <location>
        <begin position="69"/>
        <end position="118"/>
    </location>
</feature>
<dbReference type="Proteomes" id="UP000271678">
    <property type="component" value="Unassembled WGS sequence"/>
</dbReference>
<dbReference type="SUPFAM" id="SSF56349">
    <property type="entry name" value="DNA breaking-rejoining enzymes"/>
    <property type="match status" value="1"/>
</dbReference>
<evidence type="ECO:0000313" key="5">
    <source>
        <dbReference type="Proteomes" id="UP000271678"/>
    </source>
</evidence>
<dbReference type="Pfam" id="PF00589">
    <property type="entry name" value="Phage_integrase"/>
    <property type="match status" value="1"/>
</dbReference>
<dbReference type="InterPro" id="IPR011010">
    <property type="entry name" value="DNA_brk_join_enz"/>
</dbReference>
<evidence type="ECO:0000259" key="3">
    <source>
        <dbReference type="PROSITE" id="PS51898"/>
    </source>
</evidence>
<dbReference type="GO" id="GO:0015074">
    <property type="term" value="P:DNA integration"/>
    <property type="evidence" value="ECO:0007669"/>
    <property type="project" value="InterPro"/>
</dbReference>
<dbReference type="EMBL" id="RJJQ01000012">
    <property type="protein sequence ID" value="RNI21085.1"/>
    <property type="molecule type" value="Genomic_DNA"/>
</dbReference>
<dbReference type="InterPro" id="IPR050090">
    <property type="entry name" value="Tyrosine_recombinase_XerCD"/>
</dbReference>
<feature type="compositionally biased region" description="Basic and acidic residues" evidence="2">
    <location>
        <begin position="94"/>
        <end position="103"/>
    </location>
</feature>
<dbReference type="PANTHER" id="PTHR30349">
    <property type="entry name" value="PHAGE INTEGRASE-RELATED"/>
    <property type="match status" value="1"/>
</dbReference>
<reference evidence="4 5" key="1">
    <citation type="submission" date="2018-11" db="EMBL/GenBank/DDBJ databases">
        <title>Draft genome of Simplicispira Flexivirga sp. BO-16.</title>
        <authorList>
            <person name="Im W.T."/>
        </authorList>
    </citation>
    <scope>NUCLEOTIDE SEQUENCE [LARGE SCALE GENOMIC DNA]</scope>
    <source>
        <strain evidence="4 5">BO-16</strain>
    </source>
</reference>
<protein>
    <recommendedName>
        <fullName evidence="3">Tyr recombinase domain-containing protein</fullName>
    </recommendedName>
</protein>
<dbReference type="OrthoDB" id="9815875at2"/>
<dbReference type="PROSITE" id="PS51898">
    <property type="entry name" value="TYR_RECOMBINASE"/>
    <property type="match status" value="1"/>
</dbReference>
<proteinExistence type="predicted"/>
<dbReference type="InterPro" id="IPR013762">
    <property type="entry name" value="Integrase-like_cat_sf"/>
</dbReference>
<dbReference type="GO" id="GO:0003677">
    <property type="term" value="F:DNA binding"/>
    <property type="evidence" value="ECO:0007669"/>
    <property type="project" value="InterPro"/>
</dbReference>
<dbReference type="AlphaFoldDB" id="A0A3M9M7A8"/>
<dbReference type="PANTHER" id="PTHR30349:SF81">
    <property type="entry name" value="TYROSINE RECOMBINASE XERC"/>
    <property type="match status" value="1"/>
</dbReference>
<organism evidence="4 5">
    <name type="scientific">Flexivirga caeni</name>
    <dbReference type="NCBI Taxonomy" id="2294115"/>
    <lineage>
        <taxon>Bacteria</taxon>
        <taxon>Bacillati</taxon>
        <taxon>Actinomycetota</taxon>
        <taxon>Actinomycetes</taxon>
        <taxon>Micrococcales</taxon>
        <taxon>Dermacoccaceae</taxon>
        <taxon>Flexivirga</taxon>
    </lineage>
</organism>
<dbReference type="InterPro" id="IPR002104">
    <property type="entry name" value="Integrase_catalytic"/>
</dbReference>
<gene>
    <name evidence="4" type="ORF">EFY87_12450</name>
</gene>
<dbReference type="RefSeq" id="WP_123271803.1">
    <property type="nucleotide sequence ID" value="NZ_RJJQ01000012.1"/>
</dbReference>
<name>A0A3M9M7A8_9MICO</name>
<evidence type="ECO:0000256" key="1">
    <source>
        <dbReference type="ARBA" id="ARBA00023172"/>
    </source>
</evidence>
<accession>A0A3M9M7A8</accession>
<keyword evidence="5" id="KW-1185">Reference proteome</keyword>
<comment type="caution">
    <text evidence="4">The sequence shown here is derived from an EMBL/GenBank/DDBJ whole genome shotgun (WGS) entry which is preliminary data.</text>
</comment>
<dbReference type="Gene3D" id="1.10.443.10">
    <property type="entry name" value="Intergrase catalytic core"/>
    <property type="match status" value="1"/>
</dbReference>
<feature type="domain" description="Tyr recombinase" evidence="3">
    <location>
        <begin position="7"/>
        <end position="208"/>
    </location>
</feature>
<evidence type="ECO:0000313" key="4">
    <source>
        <dbReference type="EMBL" id="RNI21085.1"/>
    </source>
</evidence>
<keyword evidence="1" id="KW-0233">DNA recombination</keyword>